<dbReference type="Pfam" id="PF00078">
    <property type="entry name" value="RVT_1"/>
    <property type="match status" value="1"/>
</dbReference>
<organism evidence="6">
    <name type="scientific">Arabidopsis thaliana</name>
    <name type="common">Mouse-ear cress</name>
    <dbReference type="NCBI Taxonomy" id="3702"/>
    <lineage>
        <taxon>Eukaryota</taxon>
        <taxon>Viridiplantae</taxon>
        <taxon>Streptophyta</taxon>
        <taxon>Embryophyta</taxon>
        <taxon>Tracheophyta</taxon>
        <taxon>Spermatophyta</taxon>
        <taxon>Magnoliopsida</taxon>
        <taxon>eudicotyledons</taxon>
        <taxon>Gunneridae</taxon>
        <taxon>Pentapetalae</taxon>
        <taxon>rosids</taxon>
        <taxon>malvids</taxon>
        <taxon>Brassicales</taxon>
        <taxon>Brassicaceae</taxon>
        <taxon>Camelineae</taxon>
        <taxon>Arabidopsis</taxon>
    </lineage>
</organism>
<dbReference type="SUPFAM" id="SSF56219">
    <property type="entry name" value="DNase I-like"/>
    <property type="match status" value="1"/>
</dbReference>
<keyword evidence="6" id="KW-0695">RNA-directed DNA polymerase</keyword>
<feature type="domain" description="Reverse transcriptase zinc-binding" evidence="4">
    <location>
        <begin position="1262"/>
        <end position="1346"/>
    </location>
</feature>
<evidence type="ECO:0000256" key="1">
    <source>
        <dbReference type="SAM" id="MobiDB-lite"/>
    </source>
</evidence>
<dbReference type="PANTHER" id="PTHR33116">
    <property type="entry name" value="REVERSE TRANSCRIPTASE ZINC-BINDING DOMAIN-CONTAINING PROTEIN-RELATED-RELATED"/>
    <property type="match status" value="1"/>
</dbReference>
<dbReference type="ExpressionAtlas" id="O64473">
    <property type="expression patterns" value="baseline and differential"/>
</dbReference>
<protein>
    <submittedName>
        <fullName evidence="6">Putative non-LTR retroelement reverse transcriptase</fullName>
    </submittedName>
</protein>
<dbReference type="InterPro" id="IPR005135">
    <property type="entry name" value="Endo/exonuclease/phosphatase"/>
</dbReference>
<dbReference type="SUPFAM" id="SSF56672">
    <property type="entry name" value="DNA/RNA polymerases"/>
    <property type="match status" value="1"/>
</dbReference>
<dbReference type="EMBL" id="AC002392">
    <property type="protein sequence ID" value="AAD12028.1"/>
    <property type="molecule type" value="Genomic_DNA"/>
</dbReference>
<evidence type="ECO:0000259" key="2">
    <source>
        <dbReference type="Pfam" id="PF00078"/>
    </source>
</evidence>
<dbReference type="Pfam" id="PF14111">
    <property type="entry name" value="DUF4283"/>
    <property type="match status" value="1"/>
</dbReference>
<dbReference type="Gene3D" id="3.60.10.10">
    <property type="entry name" value="Endonuclease/exonuclease/phosphatase"/>
    <property type="match status" value="1"/>
</dbReference>
<dbReference type="InterPro" id="IPR000477">
    <property type="entry name" value="RT_dom"/>
</dbReference>
<dbReference type="CDD" id="cd01650">
    <property type="entry name" value="RT_nLTR_like"/>
    <property type="match status" value="1"/>
</dbReference>
<reference evidence="6" key="2">
    <citation type="submission" date="2000-03" db="EMBL/GenBank/DDBJ databases">
        <authorList>
            <person name="Rounsley S.D."/>
            <person name="Kaul S."/>
            <person name="Lin X."/>
            <person name="Ketchum K.A."/>
            <person name="Crosby M.L."/>
            <person name="Brandon R.C."/>
            <person name="Sykes S.M."/>
            <person name="Mason T.M."/>
            <person name="Kerlavage A.R."/>
            <person name="Adams M.D."/>
            <person name="Somerville C.R."/>
            <person name="Venter J.C."/>
        </authorList>
    </citation>
    <scope>NUCLEOTIDE SEQUENCE</scope>
</reference>
<reference evidence="6" key="3">
    <citation type="submission" date="2002-02" db="EMBL/GenBank/DDBJ databases">
        <authorList>
            <person name="Town C.D."/>
            <person name="Kaul S."/>
        </authorList>
    </citation>
    <scope>NUCLEOTIDE SEQUENCE</scope>
</reference>
<feature type="domain" description="Reverse transcriptase" evidence="2">
    <location>
        <begin position="925"/>
        <end position="981"/>
    </location>
</feature>
<dbReference type="PANTHER" id="PTHR33116:SF78">
    <property type="entry name" value="OS12G0587133 PROTEIN"/>
    <property type="match status" value="1"/>
</dbReference>
<accession>O64473</accession>
<dbReference type="PIR" id="T00530">
    <property type="entry name" value="T00530"/>
</dbReference>
<dbReference type="InterPro" id="IPR026960">
    <property type="entry name" value="RVT-Znf"/>
</dbReference>
<keyword evidence="6" id="KW-0548">Nucleotidyltransferase</keyword>
<name>O64473_ARATH</name>
<dbReference type="Pfam" id="PF13966">
    <property type="entry name" value="zf-RVT"/>
    <property type="match status" value="1"/>
</dbReference>
<feature type="domain" description="Endonuclease/exonuclease/phosphatase" evidence="3">
    <location>
        <begin position="468"/>
        <end position="625"/>
    </location>
</feature>
<evidence type="ECO:0000259" key="4">
    <source>
        <dbReference type="Pfam" id="PF13966"/>
    </source>
</evidence>
<keyword evidence="6" id="KW-0808">Transferase</keyword>
<evidence type="ECO:0000259" key="3">
    <source>
        <dbReference type="Pfam" id="PF03372"/>
    </source>
</evidence>
<evidence type="ECO:0000313" key="6">
    <source>
        <dbReference type="EMBL" id="AAD12028.1"/>
    </source>
</evidence>
<evidence type="ECO:0000259" key="5">
    <source>
        <dbReference type="Pfam" id="PF14111"/>
    </source>
</evidence>
<feature type="region of interest" description="Disordered" evidence="1">
    <location>
        <begin position="365"/>
        <end position="392"/>
    </location>
</feature>
<dbReference type="InterPro" id="IPR025558">
    <property type="entry name" value="DUF4283"/>
</dbReference>
<gene>
    <name evidence="6" type="ordered locus">At2g19100</name>
</gene>
<dbReference type="GO" id="GO:0003964">
    <property type="term" value="F:RNA-directed DNA polymerase activity"/>
    <property type="evidence" value="ECO:0007669"/>
    <property type="project" value="UniProtKB-KW"/>
</dbReference>
<dbReference type="InterPro" id="IPR043502">
    <property type="entry name" value="DNA/RNA_pol_sf"/>
</dbReference>
<proteinExistence type="predicted"/>
<sequence>MEPAVASPPHPDGDKLPEVTQKMVSQQEEEAIVVLGDSKVSATGFVASQPEGLSKQVAGTSQKESWVKVAKKHVFTKQKFVVSEVDGKEKVVVPKEVFAGAKPIWKDSLIGKFFNTKAPHVGKIHMIVNKIWRIGDKSALIDVYEVNATTVKFRIRNEVMRNRVLNRGMWNIMDIPMIMSKWTPFTEDMQPALKSIPLWITLSNIPPTLFTDKGLEFLSSAVGKPIHLHPKTEACVSFDEAQILVEADLTKDLPTEYSFMGEEEGELEGQESNVSLSQKETLVEVAATSTQSPLHIAEKKSLEEKTNESAGNCSQENSVAIVSSESENDKGWITPPKTGRSPTIKTGELKFGEVSILSNSYSVLSGDEDVEEGNKIPEAGEETKKDDPGTEVPTVKMTVSQDHVHVRTEVQNQRLSLPRGSKTAHKVLSNSFTQSNRNFPKDQKTRVKEDKAQVLSSKLFNDWSMITNFEYNSRGRIWVVWRRNVRLSPFYKSEQLITCSVKLENRDDEFFCSFVYASNFRDDRKVLWNELQDHYDSPIIKKKPWIIFGDFNETLELEEHSKVEDNPVVSMGMRDFRSMVNYCSLTDMAHHGPLYTWSNKREHDLIAKKLDRVMVNDVWTQSFPQSYSVFEAGGCLDHLRGRINLNDGPGSIVRGKRPFKFVNVLTEMEDFKPTVDSYWKETEPIFLSTSSLFRFSKKLKSLKPLLRNLAKERLGNLVKKTREAYDTLCKKQESTLNNPTPNAMKEEVEAHDRWEHVAGLEEKFLKKKSKLHWLDGGDKNNKAFHRAVVTREAQNSISEIQCQDGSVTAKGDEIKAYAERFFREFLQLIPNEYEGVTMADLQDLLPFRCSETEHELLTRVVTAEEIKKVLFSMPNDKSPGPDGFTSEFFKATWEILGNEFILAIQSFFAKGFLPKGINTTILALIPKKKEAKEMKDYRPISCCNVIYKVISKIIANRLKLVPPKFIAGNQSAFVKDRLLIENVLLATDTASFSVQVNGELAGFFQSARGLRQGCSLSPYLFVISMDILSKMLDKAAGQLPVRYLGLPLVTKRLSSADSLPLIEQIRHRIGTWTSRFLSYAGRLNLISSVLSSITNFLMAAFRLPQANDVCCLKLIWRILSHGDSLWVKWIETNLLKNNSFWIIKSSTTMGSWMWKKLLKYREVAKTFSKIEVHNGQRTSFWYDDWSCMGRIMNFIGDKGIIDLGIKRDKLVAEVWDTHRSRRHITDYLNQVENVIATSKANRKEKADDVVWRGRNDIYKPQFSTRDTWNNIRTTATKVTWYKGVWFYQATPKFSFCVWLAALDRLSTGDRMANWKGVSSGSCVFCNHPTKSRDHLFFNCPYSSEVWTVTAKNILTTRFTTDWHLLLNTVSSLQQNRVENFLVRYAFQASVYSIWSERNRRRHGNTLHSATRLIGWIDKQVRNILSSIRIKGDRHYDAGLQMWFDTRA</sequence>
<dbReference type="Pfam" id="PF03372">
    <property type="entry name" value="Exo_endo_phos"/>
    <property type="match status" value="1"/>
</dbReference>
<dbReference type="InterPro" id="IPR036691">
    <property type="entry name" value="Endo/exonu/phosph_ase_sf"/>
</dbReference>
<feature type="region of interest" description="Disordered" evidence="1">
    <location>
        <begin position="324"/>
        <end position="345"/>
    </location>
</feature>
<reference key="1">
    <citation type="journal article" date="1999" name="Nature">
        <title>Sequence and analysis of chromosome 2 of the plant Arabidopsis thaliana.</title>
        <authorList>
            <person name="Lin X."/>
            <person name="Kaul S."/>
            <person name="Rounsley S."/>
            <person name="Shea T.P."/>
            <person name="Benito M.I."/>
            <person name="Town C.D."/>
            <person name="Fujii C.Y."/>
            <person name="Mason T."/>
            <person name="Bowman C.L."/>
            <person name="Barnstead M."/>
            <person name="Feldblyum T.V."/>
            <person name="Buell C.R."/>
            <person name="Ketchum K.A."/>
            <person name="Lee J."/>
            <person name="Ronning C.M."/>
            <person name="Koo H.L."/>
            <person name="Moffat K.S."/>
            <person name="Cronin L.A."/>
            <person name="Shen M."/>
            <person name="Pai G."/>
            <person name="Van Aken S."/>
            <person name="Umayam L."/>
            <person name="Tallon L.J."/>
            <person name="Gill J.E."/>
            <person name="Adams M.D."/>
            <person name="Carrera A.J."/>
            <person name="Creasy T.H."/>
            <person name="Goodman H.M."/>
            <person name="Somerville C.R."/>
            <person name="Copenhaver G.P."/>
            <person name="Preuss D."/>
            <person name="Nierman W.C."/>
            <person name="White O."/>
            <person name="Eisen J.A."/>
            <person name="Salzberg S.L."/>
            <person name="Fraser C.M."/>
            <person name="Venter J.C."/>
        </authorList>
    </citation>
    <scope>NUCLEOTIDE SEQUENCE [LARGE SCALE GENOMIC DNA]</scope>
    <source>
        <strain>cv. Columbia</strain>
    </source>
</reference>
<feature type="domain" description="DUF4283" evidence="5">
    <location>
        <begin position="105"/>
        <end position="185"/>
    </location>
</feature>